<accession>A0A381UYZ6</accession>
<dbReference type="SUPFAM" id="SSF55594">
    <property type="entry name" value="HPr-like"/>
    <property type="match status" value="1"/>
</dbReference>
<dbReference type="Pfam" id="PF00381">
    <property type="entry name" value="PTS-HPr"/>
    <property type="match status" value="1"/>
</dbReference>
<evidence type="ECO:0000259" key="1">
    <source>
        <dbReference type="PROSITE" id="PS51350"/>
    </source>
</evidence>
<organism evidence="2">
    <name type="scientific">marine metagenome</name>
    <dbReference type="NCBI Taxonomy" id="408172"/>
    <lineage>
        <taxon>unclassified sequences</taxon>
        <taxon>metagenomes</taxon>
        <taxon>ecological metagenomes</taxon>
    </lineage>
</organism>
<proteinExistence type="predicted"/>
<dbReference type="AlphaFoldDB" id="A0A381UYZ6"/>
<dbReference type="EMBL" id="UINC01007442">
    <property type="protein sequence ID" value="SVA33342.1"/>
    <property type="molecule type" value="Genomic_DNA"/>
</dbReference>
<reference evidence="2" key="1">
    <citation type="submission" date="2018-05" db="EMBL/GenBank/DDBJ databases">
        <authorList>
            <person name="Lanie J.A."/>
            <person name="Ng W.-L."/>
            <person name="Kazmierczak K.M."/>
            <person name="Andrzejewski T.M."/>
            <person name="Davidsen T.M."/>
            <person name="Wayne K.J."/>
            <person name="Tettelin H."/>
            <person name="Glass J.I."/>
            <person name="Rusch D."/>
            <person name="Podicherti R."/>
            <person name="Tsui H.-C.T."/>
            <person name="Winkler M.E."/>
        </authorList>
    </citation>
    <scope>NUCLEOTIDE SEQUENCE</scope>
</reference>
<dbReference type="InterPro" id="IPR035895">
    <property type="entry name" value="HPr-like_sf"/>
</dbReference>
<gene>
    <name evidence="2" type="ORF">METZ01_LOCUS86196</name>
</gene>
<evidence type="ECO:0000313" key="2">
    <source>
        <dbReference type="EMBL" id="SVA33342.1"/>
    </source>
</evidence>
<protein>
    <recommendedName>
        <fullName evidence="1">HPr domain-containing protein</fullName>
    </recommendedName>
</protein>
<sequence length="42" mass="4672">MGLMMLAATQGTRLTLVVEGEDSQQAVNRIVELFSDRFGEEE</sequence>
<feature type="domain" description="HPr" evidence="1">
    <location>
        <begin position="1"/>
        <end position="41"/>
    </location>
</feature>
<dbReference type="InterPro" id="IPR000032">
    <property type="entry name" value="HPr-like"/>
</dbReference>
<dbReference type="Gene3D" id="3.30.1340.10">
    <property type="entry name" value="HPr-like"/>
    <property type="match status" value="1"/>
</dbReference>
<dbReference type="PROSITE" id="PS51350">
    <property type="entry name" value="PTS_HPR_DOM"/>
    <property type="match status" value="1"/>
</dbReference>
<name>A0A381UYZ6_9ZZZZ</name>